<dbReference type="EMBL" id="FQNC01000069">
    <property type="protein sequence ID" value="SGZ08154.1"/>
    <property type="molecule type" value="Genomic_DNA"/>
</dbReference>
<feature type="compositionally biased region" description="Polar residues" evidence="1">
    <location>
        <begin position="108"/>
        <end position="124"/>
    </location>
</feature>
<reference evidence="2 3" key="1">
    <citation type="submission" date="2016-11" db="EMBL/GenBank/DDBJ databases">
        <authorList>
            <person name="Jaros S."/>
            <person name="Januszkiewicz K."/>
            <person name="Wedrychowicz H."/>
        </authorList>
    </citation>
    <scope>NUCLEOTIDE SEQUENCE [LARGE SCALE GENOMIC DNA]</scope>
</reference>
<feature type="region of interest" description="Disordered" evidence="1">
    <location>
        <begin position="106"/>
        <end position="172"/>
    </location>
</feature>
<name>A0A2X0PIV3_9BASI</name>
<organism evidence="2 3">
    <name type="scientific">Microbotryum silenes-dioicae</name>
    <dbReference type="NCBI Taxonomy" id="796604"/>
    <lineage>
        <taxon>Eukaryota</taxon>
        <taxon>Fungi</taxon>
        <taxon>Dikarya</taxon>
        <taxon>Basidiomycota</taxon>
        <taxon>Pucciniomycotina</taxon>
        <taxon>Microbotryomycetes</taxon>
        <taxon>Microbotryales</taxon>
        <taxon>Microbotryaceae</taxon>
        <taxon>Microbotryum</taxon>
    </lineage>
</organism>
<keyword evidence="3" id="KW-1185">Reference proteome</keyword>
<dbReference type="AlphaFoldDB" id="A0A2X0PIV3"/>
<sequence length="172" mass="18812">MVETKAIYRKAREQLGETGQGLTSPADLETINDPAVRERYTTTIASYASYWDMLQLCGQGNPHLGETKTSNLDSDGSSSALLARTLGVSKGQAARLHEITSHLEGATGDQNMELSDNDSTTFPTSDWPVSETGDLVTDEARSSEGEDIPEDTEEEEEEEEDHIVSIHALRPR</sequence>
<accession>A0A2X0PIV3</accession>
<gene>
    <name evidence="2" type="primary">BQ5605_C030g10774</name>
    <name evidence="2" type="ORF">BQ5605_C030G10774</name>
</gene>
<evidence type="ECO:0000256" key="1">
    <source>
        <dbReference type="SAM" id="MobiDB-lite"/>
    </source>
</evidence>
<proteinExistence type="predicted"/>
<feature type="compositionally biased region" description="Acidic residues" evidence="1">
    <location>
        <begin position="145"/>
        <end position="161"/>
    </location>
</feature>
<evidence type="ECO:0000313" key="3">
    <source>
        <dbReference type="Proteomes" id="UP000249464"/>
    </source>
</evidence>
<evidence type="ECO:0000313" key="2">
    <source>
        <dbReference type="EMBL" id="SGZ08154.1"/>
    </source>
</evidence>
<protein>
    <submittedName>
        <fullName evidence="2">BQ5605_C030g10774 protein</fullName>
    </submittedName>
</protein>
<dbReference type="Proteomes" id="UP000249464">
    <property type="component" value="Unassembled WGS sequence"/>
</dbReference>